<gene>
    <name evidence="9" type="ORF">INT45_005354</name>
</gene>
<dbReference type="Pfam" id="PF01937">
    <property type="entry name" value="ARMT1-like_dom"/>
    <property type="match status" value="1"/>
</dbReference>
<dbReference type="Gene3D" id="1.20.930.60">
    <property type="match status" value="1"/>
</dbReference>
<evidence type="ECO:0000256" key="6">
    <source>
        <dbReference type="ARBA" id="ARBA00048809"/>
    </source>
</evidence>
<comment type="cofactor">
    <cofactor evidence="7">
        <name>Mn(2+)</name>
        <dbReference type="ChEBI" id="CHEBI:29035"/>
    </cofactor>
    <cofactor evidence="7">
        <name>Ni(2+)</name>
        <dbReference type="ChEBI" id="CHEBI:49786"/>
    </cofactor>
</comment>
<dbReference type="PANTHER" id="PTHR12260:SF4">
    <property type="entry name" value="SUGAR PHOSPHATE PHOSPHATASE"/>
    <property type="match status" value="1"/>
</dbReference>
<dbReference type="SUPFAM" id="SSF111321">
    <property type="entry name" value="AF1104-like"/>
    <property type="match status" value="1"/>
</dbReference>
<dbReference type="OrthoDB" id="541375at2759"/>
<dbReference type="EC" id="3.1.3.-" evidence="7"/>
<dbReference type="GO" id="GO:0046872">
    <property type="term" value="F:metal ion binding"/>
    <property type="evidence" value="ECO:0007669"/>
    <property type="project" value="UniProtKB-UniRule"/>
</dbReference>
<comment type="catalytic activity">
    <reaction evidence="6 7">
        <text>beta-D-fructose 6-phosphate = dihydroxyacetone + D-glyceraldehyde 3-phosphate</text>
        <dbReference type="Rhea" id="RHEA:28002"/>
        <dbReference type="ChEBI" id="CHEBI:16016"/>
        <dbReference type="ChEBI" id="CHEBI:57634"/>
        <dbReference type="ChEBI" id="CHEBI:59776"/>
    </reaction>
</comment>
<dbReference type="GO" id="GO:0005634">
    <property type="term" value="C:nucleus"/>
    <property type="evidence" value="ECO:0007669"/>
    <property type="project" value="TreeGrafter"/>
</dbReference>
<evidence type="ECO:0000256" key="4">
    <source>
        <dbReference type="ARBA" id="ARBA00022801"/>
    </source>
</evidence>
<protein>
    <recommendedName>
        <fullName evidence="7">Sugar phosphate phosphatase</fullName>
        <ecNumber evidence="7">3.1.3.-</ecNumber>
    </recommendedName>
</protein>
<dbReference type="Proteomes" id="UP000646827">
    <property type="component" value="Unassembled WGS sequence"/>
</dbReference>
<evidence type="ECO:0000256" key="2">
    <source>
        <dbReference type="ARBA" id="ARBA00009519"/>
    </source>
</evidence>
<reference evidence="9 10" key="1">
    <citation type="submission" date="2020-12" db="EMBL/GenBank/DDBJ databases">
        <title>Metabolic potential, ecology and presence of endohyphal bacteria is reflected in genomic diversity of Mucoromycotina.</title>
        <authorList>
            <person name="Muszewska A."/>
            <person name="Okrasinska A."/>
            <person name="Steczkiewicz K."/>
            <person name="Drgas O."/>
            <person name="Orlowska M."/>
            <person name="Perlinska-Lenart U."/>
            <person name="Aleksandrzak-Piekarczyk T."/>
            <person name="Szatraj K."/>
            <person name="Zielenkiewicz U."/>
            <person name="Pilsyk S."/>
            <person name="Malc E."/>
            <person name="Mieczkowski P."/>
            <person name="Kruszewska J.S."/>
            <person name="Biernat P."/>
            <person name="Pawlowska J."/>
        </authorList>
    </citation>
    <scope>NUCLEOTIDE SEQUENCE [LARGE SCALE GENOMIC DNA]</scope>
    <source>
        <strain evidence="9 10">CBS 142.35</strain>
    </source>
</reference>
<dbReference type="EMBL" id="JAEPRB010000149">
    <property type="protein sequence ID" value="KAG2220181.1"/>
    <property type="molecule type" value="Genomic_DNA"/>
</dbReference>
<name>A0A8H7RZV7_9FUNG</name>
<keyword evidence="3 7" id="KW-0479">Metal-binding</keyword>
<organism evidence="9 10">
    <name type="scientific">Circinella minor</name>
    <dbReference type="NCBI Taxonomy" id="1195481"/>
    <lineage>
        <taxon>Eukaryota</taxon>
        <taxon>Fungi</taxon>
        <taxon>Fungi incertae sedis</taxon>
        <taxon>Mucoromycota</taxon>
        <taxon>Mucoromycotina</taxon>
        <taxon>Mucoromycetes</taxon>
        <taxon>Mucorales</taxon>
        <taxon>Lichtheimiaceae</taxon>
        <taxon>Circinella</taxon>
    </lineage>
</organism>
<dbReference type="PANTHER" id="PTHR12260">
    <property type="entry name" value="DAMAGE-CONTROL PHOSPHATASE ARMT1"/>
    <property type="match status" value="1"/>
</dbReference>
<comment type="domain">
    <text evidence="7">Subfamily III proteins have a conserved RTxK motif about 40-50 residues from the C-terminus; the threonine may be replaced by serine or cysteine.</text>
</comment>
<evidence type="ECO:0000256" key="1">
    <source>
        <dbReference type="ARBA" id="ARBA00001326"/>
    </source>
</evidence>
<comment type="catalytic activity">
    <reaction evidence="1 7">
        <text>beta-D-fructose 1-phosphate + H2O = D-fructose + phosphate</text>
        <dbReference type="Rhea" id="RHEA:35603"/>
        <dbReference type="ChEBI" id="CHEBI:15377"/>
        <dbReference type="ChEBI" id="CHEBI:37721"/>
        <dbReference type="ChEBI" id="CHEBI:43474"/>
        <dbReference type="ChEBI" id="CHEBI:138881"/>
    </reaction>
</comment>
<dbReference type="InterPro" id="IPR002791">
    <property type="entry name" value="ARMT1-like_metal-bd"/>
</dbReference>
<dbReference type="GO" id="GO:0016791">
    <property type="term" value="F:phosphatase activity"/>
    <property type="evidence" value="ECO:0007669"/>
    <property type="project" value="TreeGrafter"/>
</dbReference>
<dbReference type="InterPro" id="IPR039763">
    <property type="entry name" value="ARMT1"/>
</dbReference>
<keyword evidence="10" id="KW-1185">Reference proteome</keyword>
<evidence type="ECO:0000259" key="8">
    <source>
        <dbReference type="Pfam" id="PF01937"/>
    </source>
</evidence>
<dbReference type="Gene3D" id="3.40.50.10880">
    <property type="entry name" value="Uncharacterised protein PF01937, DUF89, domain 3"/>
    <property type="match status" value="1"/>
</dbReference>
<sequence length="448" mass="51967">MAAISPNNPPFPAYRGSDKGSFAWDSTVRRWPIILDNVIIDLEKAVEKSTDEAARKEGKAILNAIVDLKNEMAADKALRPIADKEDDTADWNRHLANYFSGTTWFSGTWLFIECYMYRRLHELFRNTTCWRQYDPFNEQKLSTFKGSHNSVFDLARKMPTLIQPMTEEQQEIVYDELIQICLWGNATDLSLLTNMTEEDIKKLQAIEKDKLAEQKKRILVDDIEKLWEKIKSLKGGRVDFILDNSGFEVYVDLVLADWLLQSGKASKVVFNCKTIPWFVSDVMPKDLPILFDSCLDRKFFPGHENRSEEDFEALETLTKRWKSYVDDGKLIVREHKFWCYGLPYWYLKSEAPELFDELRQSDLLIFKGDLNFRKLLFDCDWPVTTPFKTAIGKEMGTEFTNIVSLRTNKADTIVGLRAGLKEELEKTVTPLEWRCSGKYAVVQYNSCP</sequence>
<comment type="function">
    <text evidence="7">Metal-dependent phosphatase that shows phosphatase activity against several substrates, including fructose-1-phosphate and fructose-6-phosphate. Its preference for fructose-1-phosphate, a strong glycating agent that causes DNA damage rather than a canonical yeast metabolite, suggests a damage-control function in hexose phosphate metabolism.</text>
</comment>
<keyword evidence="5 7" id="KW-0464">Manganese</keyword>
<evidence type="ECO:0000313" key="10">
    <source>
        <dbReference type="Proteomes" id="UP000646827"/>
    </source>
</evidence>
<dbReference type="InterPro" id="IPR036075">
    <property type="entry name" value="ARMT-1-like_metal-bd_sf"/>
</dbReference>
<accession>A0A8H7RZV7</accession>
<proteinExistence type="inferred from homology"/>
<evidence type="ECO:0000256" key="7">
    <source>
        <dbReference type="RuleBase" id="RU367030"/>
    </source>
</evidence>
<feature type="domain" description="Damage-control phosphatase ARMT1-like metal-binding" evidence="8">
    <location>
        <begin position="29"/>
        <end position="423"/>
    </location>
</feature>
<evidence type="ECO:0000256" key="3">
    <source>
        <dbReference type="ARBA" id="ARBA00022723"/>
    </source>
</evidence>
<dbReference type="AlphaFoldDB" id="A0A8H7RZV7"/>
<evidence type="ECO:0000256" key="5">
    <source>
        <dbReference type="ARBA" id="ARBA00023211"/>
    </source>
</evidence>
<dbReference type="GO" id="GO:0006974">
    <property type="term" value="P:DNA damage response"/>
    <property type="evidence" value="ECO:0007669"/>
    <property type="project" value="TreeGrafter"/>
</dbReference>
<comment type="similarity">
    <text evidence="2 7">Belongs to the damage-control phosphatase family. Sugar phosphate phosphatase III subfamily.</text>
</comment>
<evidence type="ECO:0000313" key="9">
    <source>
        <dbReference type="EMBL" id="KAG2220181.1"/>
    </source>
</evidence>
<comment type="caution">
    <text evidence="9">The sequence shown here is derived from an EMBL/GenBank/DDBJ whole genome shotgun (WGS) entry which is preliminary data.</text>
</comment>
<keyword evidence="4 7" id="KW-0378">Hydrolase</keyword>